<dbReference type="Pfam" id="PF02393">
    <property type="entry name" value="US22"/>
    <property type="match status" value="2"/>
</dbReference>
<evidence type="ECO:0000313" key="3">
    <source>
        <dbReference type="Proteomes" id="UP000169234"/>
    </source>
</evidence>
<evidence type="ECO:0000256" key="1">
    <source>
        <dbReference type="SAM" id="MobiDB-lite"/>
    </source>
</evidence>
<sequence length="603" mass="70020">MRQSYRYASGAVVRRTLKGLRKLILCQDLRQDIRHLVRSYADMNISLPISAPPGWRLDFVEFEDIFGSAAVTDGPETPWGQLICCEESLESLGVLQFSTTVLPRVHGPRSSSEDEDSDDDDFFVYVEEIEPPSQARLVLLLGRYETVWCLDRDRGVLYYLAHSLDDFARHGLLHCEAIYGKQMRTPLLTTQPDHIICDLRLHDNSISELQRVTCRYRGECVPLRTPGEMTRPLLLCGQAENLKGVWPFICMETEQFNDLLKFFVDRLCCETMIMGVVGESLPSGVFHADFVILVDRACEFFYFDVSRREIWRLADSVDMLLTVGLLKIYQAGRRFHYAVDDAERLEVPGRCPHENFPFWDRFGTVERVRASTRHHELRYKWLIRKDRFIVRPDWCSMRNSLDEVSGTADVSWDPRIRPDYPQTSDLECAKQYWQELNDHVREQTARYGPVRRYSVWCGMSSRLERAVKRLQQRIPRQNLMNPSLMNQGLCVYYSDEEEDQEEDDTSDDDDQEEETENPQNNIGSLTRTPSSPGSLEGVEERMLNVMKEAVAEQDRKKTQKKHKIDTAQRRVLTRRAARAAVLEGRPTPKPTMPHPVSYLPFWM</sequence>
<dbReference type="Proteomes" id="UP000169234">
    <property type="component" value="Genome"/>
</dbReference>
<dbReference type="InterPro" id="IPR003360">
    <property type="entry name" value="US22-like"/>
</dbReference>
<gene>
    <name evidence="2" type="primary">US26</name>
</gene>
<evidence type="ECO:0000313" key="2">
    <source>
        <dbReference type="EMBL" id="AHJ86249.1"/>
    </source>
</evidence>
<organism evidence="2 3">
    <name type="scientific">Human cytomegalovirus</name>
    <name type="common">HHV-5</name>
    <name type="synonym">Human herpesvirus 5</name>
    <dbReference type="NCBI Taxonomy" id="10359"/>
    <lineage>
        <taxon>Viruses</taxon>
        <taxon>Duplodnaviria</taxon>
        <taxon>Heunggongvirae</taxon>
        <taxon>Peploviricota</taxon>
        <taxon>Herviviricetes</taxon>
        <taxon>Herpesvirales</taxon>
        <taxon>Orthoherpesviridae</taxon>
        <taxon>Betaherpesvirinae</taxon>
        <taxon>Cytomegalovirus</taxon>
        <taxon>Cytomegalovirus humanbeta5</taxon>
    </lineage>
</organism>
<feature type="compositionally biased region" description="Acidic residues" evidence="1">
    <location>
        <begin position="496"/>
        <end position="516"/>
    </location>
</feature>
<organismHost>
    <name type="scientific">Homo sapiens</name>
    <name type="common">Human</name>
    <dbReference type="NCBI Taxonomy" id="9606"/>
</organismHost>
<dbReference type="EMBL" id="KJ361971">
    <property type="protein sequence ID" value="AHJ86249.1"/>
    <property type="molecule type" value="Genomic_DNA"/>
</dbReference>
<reference evidence="2 3" key="1">
    <citation type="submission" date="2014-01" db="EMBL/GenBank/DDBJ databases">
        <title>Diversity of human cytomegalovirus.</title>
        <authorList>
            <person name="Wilkie G.S."/>
            <person name="Zavattoni M."/>
            <person name="Davison A.J."/>
        </authorList>
    </citation>
    <scope>NUCLEOTIDE SEQUENCE [LARGE SCALE GENOMIC DNA]</scope>
    <source>
        <strain evidence="2">UKNEQAS1</strain>
    </source>
</reference>
<protein>
    <submittedName>
        <fullName evidence="2">Protein US26</fullName>
    </submittedName>
</protein>
<name>A0A0A0PKP2_HCMV</name>
<feature type="compositionally biased region" description="Polar residues" evidence="1">
    <location>
        <begin position="517"/>
        <end position="533"/>
    </location>
</feature>
<feature type="region of interest" description="Disordered" evidence="1">
    <location>
        <begin position="496"/>
        <end position="536"/>
    </location>
</feature>
<accession>A0A0A0PKP2</accession>
<proteinExistence type="predicted"/>